<protein>
    <submittedName>
        <fullName evidence="2">Penicillin-resistant DD-carboxypeptidase</fullName>
    </submittedName>
</protein>
<organism evidence="2 3">
    <name type="scientific">Hyphomicrobium sulfonivorans</name>
    <dbReference type="NCBI Taxonomy" id="121290"/>
    <lineage>
        <taxon>Bacteria</taxon>
        <taxon>Pseudomonadati</taxon>
        <taxon>Pseudomonadota</taxon>
        <taxon>Alphaproteobacteria</taxon>
        <taxon>Hyphomicrobiales</taxon>
        <taxon>Hyphomicrobiaceae</taxon>
        <taxon>Hyphomicrobium</taxon>
    </lineage>
</organism>
<dbReference type="Proteomes" id="UP000059074">
    <property type="component" value="Unassembled WGS sequence"/>
</dbReference>
<feature type="domain" description="Peptidoglycan binding-like" evidence="1">
    <location>
        <begin position="168"/>
        <end position="213"/>
    </location>
</feature>
<evidence type="ECO:0000313" key="2">
    <source>
        <dbReference type="EMBL" id="KWT64959.1"/>
    </source>
</evidence>
<dbReference type="SUPFAM" id="SSF47090">
    <property type="entry name" value="PGBD-like"/>
    <property type="match status" value="2"/>
</dbReference>
<keyword evidence="2" id="KW-0378">Hydrolase</keyword>
<dbReference type="EMBL" id="LMTR01000083">
    <property type="protein sequence ID" value="KWT64959.1"/>
    <property type="molecule type" value="Genomic_DNA"/>
</dbReference>
<dbReference type="STRING" id="121290.APY04_3047"/>
<sequence>MLPKKVTVQLLAFLALSGGVAVNIFLLQSRGTDAPVASANDLTAWNIAAIEAAEFGDTGSIGGNSKHPTEGLDLAAIGGDISAPAISSKDVTRAIQRELQIRGYETGSQDGIAGTMTRGAIMAYEQDHGLPLTAQPSDALLKAIVLGEGGKPLKGQITPKTGNARDVIRSVQQSLKKLGYKPGDANGVLTPQTASAIRAFESDQGLSESGRISGPLIARLGRLAGEGRVAAAP</sequence>
<evidence type="ECO:0000259" key="1">
    <source>
        <dbReference type="Pfam" id="PF01471"/>
    </source>
</evidence>
<dbReference type="InterPro" id="IPR036366">
    <property type="entry name" value="PGBDSf"/>
</dbReference>
<dbReference type="AlphaFoldDB" id="A0A109BAB3"/>
<dbReference type="InterPro" id="IPR002477">
    <property type="entry name" value="Peptidoglycan-bd-like"/>
</dbReference>
<feature type="domain" description="Peptidoglycan binding-like" evidence="1">
    <location>
        <begin position="93"/>
        <end position="144"/>
    </location>
</feature>
<reference evidence="2 3" key="1">
    <citation type="submission" date="2015-10" db="EMBL/GenBank/DDBJ databases">
        <title>Transcriptomic analysis of a linuron degrading triple-species bacterial consortium.</title>
        <authorList>
            <person name="Albers P."/>
        </authorList>
    </citation>
    <scope>NUCLEOTIDE SEQUENCE [LARGE SCALE GENOMIC DNA]</scope>
    <source>
        <strain evidence="2 3">WDL6</strain>
    </source>
</reference>
<gene>
    <name evidence="2" type="ORF">APY04_3047</name>
</gene>
<proteinExistence type="predicted"/>
<dbReference type="PATRIC" id="fig|121290.4.peg.2112"/>
<accession>A0A109BAB3</accession>
<comment type="caution">
    <text evidence="2">The sequence shown here is derived from an EMBL/GenBank/DDBJ whole genome shotgun (WGS) entry which is preliminary data.</text>
</comment>
<dbReference type="GO" id="GO:0004180">
    <property type="term" value="F:carboxypeptidase activity"/>
    <property type="evidence" value="ECO:0007669"/>
    <property type="project" value="UniProtKB-KW"/>
</dbReference>
<dbReference type="Gene3D" id="1.10.101.10">
    <property type="entry name" value="PGBD-like superfamily/PGBD"/>
    <property type="match status" value="2"/>
</dbReference>
<dbReference type="OrthoDB" id="9816507at2"/>
<dbReference type="InterPro" id="IPR036365">
    <property type="entry name" value="PGBD-like_sf"/>
</dbReference>
<keyword evidence="2" id="KW-0121">Carboxypeptidase</keyword>
<dbReference type="Pfam" id="PF01471">
    <property type="entry name" value="PG_binding_1"/>
    <property type="match status" value="2"/>
</dbReference>
<keyword evidence="2" id="KW-0645">Protease</keyword>
<keyword evidence="3" id="KW-1185">Reference proteome</keyword>
<evidence type="ECO:0000313" key="3">
    <source>
        <dbReference type="Proteomes" id="UP000059074"/>
    </source>
</evidence>
<dbReference type="RefSeq" id="WP_068464091.1">
    <property type="nucleotide sequence ID" value="NZ_LMTR01000083.1"/>
</dbReference>
<name>A0A109BAB3_HYPSL</name>